<evidence type="ECO:0000256" key="4">
    <source>
        <dbReference type="ARBA" id="ARBA00022989"/>
    </source>
</evidence>
<feature type="transmembrane region" description="Helical" evidence="7">
    <location>
        <begin position="104"/>
        <end position="123"/>
    </location>
</feature>
<keyword evidence="9" id="KW-1185">Reference proteome</keyword>
<evidence type="ECO:0000313" key="9">
    <source>
        <dbReference type="Proteomes" id="UP000294933"/>
    </source>
</evidence>
<organism evidence="8 9">
    <name type="scientific">Rickenella mellea</name>
    <dbReference type="NCBI Taxonomy" id="50990"/>
    <lineage>
        <taxon>Eukaryota</taxon>
        <taxon>Fungi</taxon>
        <taxon>Dikarya</taxon>
        <taxon>Basidiomycota</taxon>
        <taxon>Agaricomycotina</taxon>
        <taxon>Agaricomycetes</taxon>
        <taxon>Hymenochaetales</taxon>
        <taxon>Rickenellaceae</taxon>
        <taxon>Rickenella</taxon>
    </lineage>
</organism>
<comment type="subcellular location">
    <subcellularLocation>
        <location evidence="1">Membrane</location>
        <topology evidence="1">Multi-pass membrane protein</topology>
    </subcellularLocation>
</comment>
<name>A0A4Y7Q052_9AGAM</name>
<dbReference type="Proteomes" id="UP000294933">
    <property type="component" value="Unassembled WGS sequence"/>
</dbReference>
<feature type="transmembrane region" description="Helical" evidence="7">
    <location>
        <begin position="71"/>
        <end position="92"/>
    </location>
</feature>
<feature type="region of interest" description="Disordered" evidence="6">
    <location>
        <begin position="517"/>
        <end position="537"/>
    </location>
</feature>
<evidence type="ECO:0000313" key="8">
    <source>
        <dbReference type="EMBL" id="TDL20701.1"/>
    </source>
</evidence>
<feature type="transmembrane region" description="Helical" evidence="7">
    <location>
        <begin position="396"/>
        <end position="419"/>
    </location>
</feature>
<keyword evidence="5 7" id="KW-0472">Membrane</keyword>
<sequence length="664" mass="71917">MTGSFGLAIAEQGLDGDDIQWAGVAKILGPKWSQLPALTVGLLGVQVMWSIEMSYAPPYLTSLGMSKSHMAMVFLAGPLSGLIVQPLIGVIADNSKSRFGRRRPYMLLGVLITSASMLLLGFTPWFSSIFTRIGSSANEAFTVFLAIWAIYCIDFAINVVQAVDRALLVDTLPTTRQATGNAWAARMLGIGSVVGFFIGNVDLTGTFAFFGNTELQILAVLGSLLLIAAHGMTAWCVKEKVLVSSSRAPKGFRQELVDIWENILTLPRVIRQICVIQFFAWIAWNPILFYTTTYVGDLHRRASPVPQDVAAAMALDEEATRLGSRALLYSSLLSLAANFIMPFLILKAQKAPDVAGSKPRFSFAIMQMHLCDLWAFSHLLVALCMGATLLTSSVSGATFLITVTGFSWAISQWAPYSLLAEEILSGSSSEADDGGSIHLMDTRTSRKSTEPRLGNGHWTEDDERFRLVGGDDEDADDDTARGFTDRPMEDAHSSRASSFEADRPNPLMANTAARQSRPEINPINGDTGLDDPGYGGEEDDDINLHPSRPASLEAKAGVILGIHNLSLVFPQFLVTAMSSAIFAIFEPSKSVLHGQHPGNIKPEIGTLPVESATNGTTPLLFGRDALEDVRQGPNAVAIIFRIGGITAFVSFVLAWRLAKELKRK</sequence>
<feature type="transmembrane region" description="Helical" evidence="7">
    <location>
        <begin position="638"/>
        <end position="658"/>
    </location>
</feature>
<dbReference type="GO" id="GO:0005886">
    <property type="term" value="C:plasma membrane"/>
    <property type="evidence" value="ECO:0007669"/>
    <property type="project" value="TreeGrafter"/>
</dbReference>
<feature type="transmembrane region" description="Helical" evidence="7">
    <location>
        <begin position="369"/>
        <end position="390"/>
    </location>
</feature>
<feature type="region of interest" description="Disordered" evidence="6">
    <location>
        <begin position="427"/>
        <end position="504"/>
    </location>
</feature>
<evidence type="ECO:0000256" key="6">
    <source>
        <dbReference type="SAM" id="MobiDB-lite"/>
    </source>
</evidence>
<dbReference type="VEuPathDB" id="FungiDB:BD410DRAFT_790679"/>
<dbReference type="OrthoDB" id="2153176at2759"/>
<feature type="transmembrane region" description="Helical" evidence="7">
    <location>
        <begin position="183"/>
        <end position="203"/>
    </location>
</feature>
<accession>A0A4Y7Q052</accession>
<keyword evidence="4 7" id="KW-1133">Transmembrane helix</keyword>
<proteinExistence type="predicted"/>
<feature type="transmembrane region" description="Helical" evidence="7">
    <location>
        <begin position="143"/>
        <end position="163"/>
    </location>
</feature>
<feature type="compositionally biased region" description="Basic and acidic residues" evidence="6">
    <location>
        <begin position="478"/>
        <end position="493"/>
    </location>
</feature>
<dbReference type="EMBL" id="ML170186">
    <property type="protein sequence ID" value="TDL20701.1"/>
    <property type="molecule type" value="Genomic_DNA"/>
</dbReference>
<dbReference type="PANTHER" id="PTHR19432">
    <property type="entry name" value="SUGAR TRANSPORTER"/>
    <property type="match status" value="1"/>
</dbReference>
<evidence type="ECO:0000256" key="2">
    <source>
        <dbReference type="ARBA" id="ARBA00022448"/>
    </source>
</evidence>
<evidence type="ECO:0000256" key="7">
    <source>
        <dbReference type="SAM" id="Phobius"/>
    </source>
</evidence>
<feature type="transmembrane region" description="Helical" evidence="7">
    <location>
        <begin position="273"/>
        <end position="291"/>
    </location>
</feature>
<feature type="transmembrane region" description="Helical" evidence="7">
    <location>
        <begin position="326"/>
        <end position="348"/>
    </location>
</feature>
<gene>
    <name evidence="8" type="ORF">BD410DRAFT_790679</name>
</gene>
<keyword evidence="3 7" id="KW-0812">Transmembrane</keyword>
<evidence type="ECO:0000256" key="3">
    <source>
        <dbReference type="ARBA" id="ARBA00022692"/>
    </source>
</evidence>
<dbReference type="Gene3D" id="1.20.1250.20">
    <property type="entry name" value="MFS general substrate transporter like domains"/>
    <property type="match status" value="1"/>
</dbReference>
<dbReference type="PANTHER" id="PTHR19432:SF91">
    <property type="entry name" value="GENERAL ALPHA-GLUCOSIDE PERMEASE"/>
    <property type="match status" value="1"/>
</dbReference>
<keyword evidence="2" id="KW-0813">Transport</keyword>
<evidence type="ECO:0000256" key="1">
    <source>
        <dbReference type="ARBA" id="ARBA00004141"/>
    </source>
</evidence>
<dbReference type="Pfam" id="PF13347">
    <property type="entry name" value="MFS_2"/>
    <property type="match status" value="1"/>
</dbReference>
<dbReference type="AlphaFoldDB" id="A0A4Y7Q052"/>
<evidence type="ECO:0000256" key="5">
    <source>
        <dbReference type="ARBA" id="ARBA00023136"/>
    </source>
</evidence>
<reference evidence="8 9" key="1">
    <citation type="submission" date="2018-06" db="EMBL/GenBank/DDBJ databases">
        <title>A transcriptomic atlas of mushroom development highlights an independent origin of complex multicellularity.</title>
        <authorList>
            <consortium name="DOE Joint Genome Institute"/>
            <person name="Krizsan K."/>
            <person name="Almasi E."/>
            <person name="Merenyi Z."/>
            <person name="Sahu N."/>
            <person name="Viragh M."/>
            <person name="Koszo T."/>
            <person name="Mondo S."/>
            <person name="Kiss B."/>
            <person name="Balint B."/>
            <person name="Kues U."/>
            <person name="Barry K."/>
            <person name="Hegedus J.C."/>
            <person name="Henrissat B."/>
            <person name="Johnson J."/>
            <person name="Lipzen A."/>
            <person name="Ohm R."/>
            <person name="Nagy I."/>
            <person name="Pangilinan J."/>
            <person name="Yan J."/>
            <person name="Xiong Y."/>
            <person name="Grigoriev I.V."/>
            <person name="Hibbett D.S."/>
            <person name="Nagy L.G."/>
        </authorList>
    </citation>
    <scope>NUCLEOTIDE SEQUENCE [LARGE SCALE GENOMIC DNA]</scope>
    <source>
        <strain evidence="8 9">SZMC22713</strain>
    </source>
</reference>
<feature type="compositionally biased region" description="Basic and acidic residues" evidence="6">
    <location>
        <begin position="440"/>
        <end position="450"/>
    </location>
</feature>
<protein>
    <submittedName>
        <fullName evidence="8">MFS general substrate transporter</fullName>
    </submittedName>
</protein>
<dbReference type="GO" id="GO:0008506">
    <property type="term" value="F:sucrose:proton symporter activity"/>
    <property type="evidence" value="ECO:0007669"/>
    <property type="project" value="TreeGrafter"/>
</dbReference>
<feature type="transmembrane region" description="Helical" evidence="7">
    <location>
        <begin position="565"/>
        <end position="585"/>
    </location>
</feature>
<dbReference type="InterPro" id="IPR036259">
    <property type="entry name" value="MFS_trans_sf"/>
</dbReference>
<feature type="transmembrane region" description="Helical" evidence="7">
    <location>
        <begin position="215"/>
        <end position="237"/>
    </location>
</feature>
<dbReference type="SUPFAM" id="SSF103473">
    <property type="entry name" value="MFS general substrate transporter"/>
    <property type="match status" value="1"/>
</dbReference>